<dbReference type="Proteomes" id="UP001596132">
    <property type="component" value="Unassembled WGS sequence"/>
</dbReference>
<evidence type="ECO:0000259" key="1">
    <source>
        <dbReference type="PROSITE" id="PS50914"/>
    </source>
</evidence>
<dbReference type="InterPro" id="IPR007055">
    <property type="entry name" value="BON_dom"/>
</dbReference>
<organism evidence="2 3">
    <name type="scientific">Aeromonas eucrenophila</name>
    <dbReference type="NCBI Taxonomy" id="649"/>
    <lineage>
        <taxon>Bacteria</taxon>
        <taxon>Pseudomonadati</taxon>
        <taxon>Pseudomonadota</taxon>
        <taxon>Gammaproteobacteria</taxon>
        <taxon>Aeromonadales</taxon>
        <taxon>Aeromonadaceae</taxon>
        <taxon>Aeromonas</taxon>
    </lineage>
</organism>
<evidence type="ECO:0000313" key="3">
    <source>
        <dbReference type="Proteomes" id="UP001596132"/>
    </source>
</evidence>
<sequence length="138" mass="14333">MKPSKTILAISMLLAFGMSGCDKPGSAEQAGKKIDEAVSDTGKKVDETVNEYEGKISEQSDKNAQSWEDTEVTAKVKGALLGEPGLKSMQISVDTVGGVVTLTGTVDSQANSDKASARAIAIDGVENVVNKLVVSSTQ</sequence>
<dbReference type="PROSITE" id="PS51257">
    <property type="entry name" value="PROKAR_LIPOPROTEIN"/>
    <property type="match status" value="1"/>
</dbReference>
<dbReference type="PANTHER" id="PTHR34606">
    <property type="entry name" value="BON DOMAIN-CONTAINING PROTEIN"/>
    <property type="match status" value="1"/>
</dbReference>
<dbReference type="Gene3D" id="3.30.1340.30">
    <property type="match status" value="1"/>
</dbReference>
<dbReference type="RefSeq" id="WP_042640094.1">
    <property type="nucleotide sequence ID" value="NZ_CDDF01000005.1"/>
</dbReference>
<dbReference type="Pfam" id="PF04972">
    <property type="entry name" value="BON"/>
    <property type="match status" value="1"/>
</dbReference>
<dbReference type="PANTHER" id="PTHR34606:SF15">
    <property type="entry name" value="BON DOMAIN-CONTAINING PROTEIN"/>
    <property type="match status" value="1"/>
</dbReference>
<proteinExistence type="predicted"/>
<name>A0ABW0Y8U1_9GAMM</name>
<feature type="domain" description="BON" evidence="1">
    <location>
        <begin position="68"/>
        <end position="136"/>
    </location>
</feature>
<comment type="caution">
    <text evidence="2">The sequence shown here is derived from an EMBL/GenBank/DDBJ whole genome shotgun (WGS) entry which is preliminary data.</text>
</comment>
<dbReference type="SMART" id="SM00749">
    <property type="entry name" value="BON"/>
    <property type="match status" value="1"/>
</dbReference>
<dbReference type="InterPro" id="IPR051686">
    <property type="entry name" value="Lipoprotein_DolP"/>
</dbReference>
<dbReference type="EMBL" id="JBHSPP010000005">
    <property type="protein sequence ID" value="MFC5705253.1"/>
    <property type="molecule type" value="Genomic_DNA"/>
</dbReference>
<evidence type="ECO:0000313" key="2">
    <source>
        <dbReference type="EMBL" id="MFC5705253.1"/>
    </source>
</evidence>
<gene>
    <name evidence="2" type="ORF">ACFPVW_04015</name>
</gene>
<protein>
    <submittedName>
        <fullName evidence="2">BON domain-containing protein</fullName>
    </submittedName>
</protein>
<dbReference type="InterPro" id="IPR014004">
    <property type="entry name" value="Transpt-assoc_nodulatn_dom_bac"/>
</dbReference>
<reference evidence="3" key="1">
    <citation type="journal article" date="2019" name="Int. J. Syst. Evol. Microbiol.">
        <title>The Global Catalogue of Microorganisms (GCM) 10K type strain sequencing project: providing services to taxonomists for standard genome sequencing and annotation.</title>
        <authorList>
            <consortium name="The Broad Institute Genomics Platform"/>
            <consortium name="The Broad Institute Genome Sequencing Center for Infectious Disease"/>
            <person name="Wu L."/>
            <person name="Ma J."/>
        </authorList>
    </citation>
    <scope>NUCLEOTIDE SEQUENCE [LARGE SCALE GENOMIC DNA]</scope>
    <source>
        <strain evidence="3">KCTC 15012</strain>
    </source>
</reference>
<dbReference type="PROSITE" id="PS50914">
    <property type="entry name" value="BON"/>
    <property type="match status" value="1"/>
</dbReference>
<accession>A0ABW0Y8U1</accession>
<keyword evidence="3" id="KW-1185">Reference proteome</keyword>